<keyword evidence="1" id="KW-0620">Polyamine biosynthesis</keyword>
<dbReference type="EMBL" id="RQXV01000004">
    <property type="protein sequence ID" value="RRC99671.1"/>
    <property type="molecule type" value="Genomic_DNA"/>
</dbReference>
<accession>A0A3P1SR22</accession>
<organism evidence="2 3">
    <name type="scientific">Amphritea balenae</name>
    <dbReference type="NCBI Taxonomy" id="452629"/>
    <lineage>
        <taxon>Bacteria</taxon>
        <taxon>Pseudomonadati</taxon>
        <taxon>Pseudomonadota</taxon>
        <taxon>Gammaproteobacteria</taxon>
        <taxon>Oceanospirillales</taxon>
        <taxon>Oceanospirillaceae</taxon>
        <taxon>Amphritea</taxon>
    </lineage>
</organism>
<dbReference type="OrthoDB" id="9761985at2"/>
<dbReference type="SUPFAM" id="SSF53335">
    <property type="entry name" value="S-adenosyl-L-methionine-dependent methyltransferases"/>
    <property type="match status" value="1"/>
</dbReference>
<comment type="caution">
    <text evidence="2">The sequence shown here is derived from an EMBL/GenBank/DDBJ whole genome shotgun (WGS) entry which is preliminary data.</text>
</comment>
<dbReference type="PANTHER" id="PTHR43317">
    <property type="entry name" value="THERMOSPERMINE SYNTHASE ACAULIS5"/>
    <property type="match status" value="1"/>
</dbReference>
<evidence type="ECO:0008006" key="4">
    <source>
        <dbReference type="Google" id="ProtNLM"/>
    </source>
</evidence>
<gene>
    <name evidence="2" type="ORF">EHS89_09240</name>
</gene>
<dbReference type="NCBIfam" id="NF037959">
    <property type="entry name" value="MFS_SpdSyn"/>
    <property type="match status" value="1"/>
</dbReference>
<name>A0A3P1SR22_9GAMM</name>
<dbReference type="RefSeq" id="WP_124925861.1">
    <property type="nucleotide sequence ID" value="NZ_BMOH01000006.1"/>
</dbReference>
<dbReference type="GO" id="GO:0006596">
    <property type="term" value="P:polyamine biosynthetic process"/>
    <property type="evidence" value="ECO:0007669"/>
    <property type="project" value="UniProtKB-KW"/>
</dbReference>
<evidence type="ECO:0000313" key="2">
    <source>
        <dbReference type="EMBL" id="RRC99671.1"/>
    </source>
</evidence>
<dbReference type="Proteomes" id="UP000267535">
    <property type="component" value="Unassembled WGS sequence"/>
</dbReference>
<evidence type="ECO:0000313" key="3">
    <source>
        <dbReference type="Proteomes" id="UP000267535"/>
    </source>
</evidence>
<keyword evidence="3" id="KW-1185">Reference proteome</keyword>
<reference evidence="2 3" key="1">
    <citation type="submission" date="2018-11" db="EMBL/GenBank/DDBJ databases">
        <title>The draft genome sequence of Amphritea balenae JAMM 1525T.</title>
        <authorList>
            <person name="Fang Z."/>
            <person name="Zhang Y."/>
            <person name="Han X."/>
        </authorList>
    </citation>
    <scope>NUCLEOTIDE SEQUENCE [LARGE SCALE GENOMIC DNA]</scope>
    <source>
        <strain evidence="2 3">JAMM 1525</strain>
    </source>
</reference>
<protein>
    <recommendedName>
        <fullName evidence="4">Spermidine synthase</fullName>
    </recommendedName>
</protein>
<evidence type="ECO:0000256" key="1">
    <source>
        <dbReference type="ARBA" id="ARBA00023115"/>
    </source>
</evidence>
<dbReference type="Gene3D" id="3.40.50.150">
    <property type="entry name" value="Vaccinia Virus protein VP39"/>
    <property type="match status" value="1"/>
</dbReference>
<dbReference type="AlphaFoldDB" id="A0A3P1SR22"/>
<dbReference type="InterPro" id="IPR029063">
    <property type="entry name" value="SAM-dependent_MTases_sf"/>
</dbReference>
<sequence>MNGTEIERRFDEHGSIYIFDDGPYRYLSFGEGGEQSRIELSRPHYPVYQYYQAMLLALLFNPDPRQIMMLGLGGGAMVHSLLAYSDNSQIRVAELRKEVYQTAVDFFLLPDDPRLEIAITDAGDYLQRQNKSVDLIFTDIYSDQGMQQQQLNRDYLSDCYRLLSDEGILVLNLWDQGQGFHPKARQQLSEQFGEQWLYCPVDSGNLIAFAFKSGCPDINPRNLQKPAKQMEKHLEFPARRMINRLRLC</sequence>
<dbReference type="Pfam" id="PF01564">
    <property type="entry name" value="Spermine_synth"/>
    <property type="match status" value="1"/>
</dbReference>
<proteinExistence type="predicted"/>
<dbReference type="PANTHER" id="PTHR43317:SF1">
    <property type="entry name" value="THERMOSPERMINE SYNTHASE ACAULIS5"/>
    <property type="match status" value="1"/>
</dbReference>